<accession>A0ABU6ITD2</accession>
<sequence>MNFQKDRTLPESLSLTFIKSIALLLVLTSCSRKETSAPLIHYSFSGNTADEQVYSGSLENNGAGPSTDRFTHAESAYYFDGASASMKVKLNEMPSINSPLTISWWFKAETEPIFKDSMDAGNMIAIVDTTQAIGIQFGYRAPGYKTKGLDVWNWGGGTILESPKPAINQWHHCVYVYDGNEHRFFLDGNQISRSQMKPQSGSPNLLMIGNYPGGKQFFKGSMDEIQIYDHTLTADQIQELFKLK</sequence>
<reference evidence="1 2" key="1">
    <citation type="submission" date="2024-01" db="EMBL/GenBank/DDBJ databases">
        <title>The strains designed SYSU M86414 and SYSU M84420 isolated from the marine sediment in San Sha City (Hainan Province, China).</title>
        <authorList>
            <person name="Guo D."/>
        </authorList>
    </citation>
    <scope>NUCLEOTIDE SEQUENCE [LARGE SCALE GENOMIC DNA]</scope>
    <source>
        <strain evidence="1 2">SYSU M84420</strain>
    </source>
</reference>
<proteinExistence type="predicted"/>
<evidence type="ECO:0000313" key="1">
    <source>
        <dbReference type="EMBL" id="MEC4266120.1"/>
    </source>
</evidence>
<dbReference type="InterPro" id="IPR013320">
    <property type="entry name" value="ConA-like_dom_sf"/>
</dbReference>
<organism evidence="1 2">
    <name type="scientific">Flagellimonas halotolerans</name>
    <dbReference type="NCBI Taxonomy" id="3112164"/>
    <lineage>
        <taxon>Bacteria</taxon>
        <taxon>Pseudomonadati</taxon>
        <taxon>Bacteroidota</taxon>
        <taxon>Flavobacteriia</taxon>
        <taxon>Flavobacteriales</taxon>
        <taxon>Flavobacteriaceae</taxon>
        <taxon>Flagellimonas</taxon>
    </lineage>
</organism>
<dbReference type="EMBL" id="JAYMGW010000010">
    <property type="protein sequence ID" value="MEC4266120.1"/>
    <property type="molecule type" value="Genomic_DNA"/>
</dbReference>
<dbReference type="Gene3D" id="2.60.120.200">
    <property type="match status" value="1"/>
</dbReference>
<protein>
    <submittedName>
        <fullName evidence="1">LamG domain-containing protein</fullName>
    </submittedName>
</protein>
<dbReference type="PROSITE" id="PS51257">
    <property type="entry name" value="PROKAR_LIPOPROTEIN"/>
    <property type="match status" value="1"/>
</dbReference>
<comment type="caution">
    <text evidence="1">The sequence shown here is derived from an EMBL/GenBank/DDBJ whole genome shotgun (WGS) entry which is preliminary data.</text>
</comment>
<keyword evidence="2" id="KW-1185">Reference proteome</keyword>
<dbReference type="RefSeq" id="WP_326279023.1">
    <property type="nucleotide sequence ID" value="NZ_JAYKYV010000010.1"/>
</dbReference>
<name>A0ABU6ITD2_9FLAO</name>
<dbReference type="Pfam" id="PF13385">
    <property type="entry name" value="Laminin_G_3"/>
    <property type="match status" value="1"/>
</dbReference>
<evidence type="ECO:0000313" key="2">
    <source>
        <dbReference type="Proteomes" id="UP001355298"/>
    </source>
</evidence>
<gene>
    <name evidence="1" type="ORF">VOP03_12250</name>
</gene>
<dbReference type="SUPFAM" id="SSF49899">
    <property type="entry name" value="Concanavalin A-like lectins/glucanases"/>
    <property type="match status" value="1"/>
</dbReference>
<dbReference type="Proteomes" id="UP001355298">
    <property type="component" value="Unassembled WGS sequence"/>
</dbReference>